<evidence type="ECO:0000313" key="3">
    <source>
        <dbReference type="Proteomes" id="UP000245698"/>
    </source>
</evidence>
<feature type="compositionally biased region" description="Polar residues" evidence="1">
    <location>
        <begin position="1"/>
        <end position="13"/>
    </location>
</feature>
<evidence type="ECO:0000313" key="2">
    <source>
        <dbReference type="EMBL" id="SJM28992.1"/>
    </source>
</evidence>
<proteinExistence type="predicted"/>
<dbReference type="AlphaFoldDB" id="A0A2P9AD37"/>
<gene>
    <name evidence="2" type="ORF">BQ8482_110922</name>
</gene>
<keyword evidence="3" id="KW-1185">Reference proteome</keyword>
<organism evidence="2 3">
    <name type="scientific">Mesorhizobium delmotii</name>
    <dbReference type="NCBI Taxonomy" id="1631247"/>
    <lineage>
        <taxon>Bacteria</taxon>
        <taxon>Pseudomonadati</taxon>
        <taxon>Pseudomonadota</taxon>
        <taxon>Alphaproteobacteria</taxon>
        <taxon>Hyphomicrobiales</taxon>
        <taxon>Phyllobacteriaceae</taxon>
        <taxon>Mesorhizobium</taxon>
    </lineage>
</organism>
<feature type="region of interest" description="Disordered" evidence="1">
    <location>
        <begin position="1"/>
        <end position="31"/>
    </location>
</feature>
<dbReference type="Proteomes" id="UP000245698">
    <property type="component" value="Unassembled WGS sequence"/>
</dbReference>
<evidence type="ECO:0000256" key="1">
    <source>
        <dbReference type="SAM" id="MobiDB-lite"/>
    </source>
</evidence>
<name>A0A2P9AD37_9HYPH</name>
<reference evidence="3" key="1">
    <citation type="submission" date="2016-12" db="EMBL/GenBank/DDBJ databases">
        <authorList>
            <person name="Brunel B."/>
        </authorList>
    </citation>
    <scope>NUCLEOTIDE SEQUENCE [LARGE SCALE GENOMIC DNA]</scope>
</reference>
<protein>
    <submittedName>
        <fullName evidence="2">Uncharacterized protein</fullName>
    </submittedName>
</protein>
<sequence>MRLGGSLNTSGPLSTAPKARTLRSWTLPGDSGLKLGPRGDKALYDPYAEIMVITRAGNKGSVG</sequence>
<dbReference type="EMBL" id="FUIG01000013">
    <property type="protein sequence ID" value="SJM28992.1"/>
    <property type="molecule type" value="Genomic_DNA"/>
</dbReference>
<accession>A0A2P9AD37</accession>